<keyword evidence="2" id="KW-0732">Signal</keyword>
<dbReference type="InterPro" id="IPR026045">
    <property type="entry name" value="Ferric-bd"/>
</dbReference>
<evidence type="ECO:0000313" key="4">
    <source>
        <dbReference type="Proteomes" id="UP001354971"/>
    </source>
</evidence>
<name>A0ABU7LT37_9PROT</name>
<evidence type="ECO:0000256" key="1">
    <source>
        <dbReference type="ARBA" id="ARBA00008520"/>
    </source>
</evidence>
<dbReference type="SUPFAM" id="SSF53850">
    <property type="entry name" value="Periplasmic binding protein-like II"/>
    <property type="match status" value="1"/>
</dbReference>
<dbReference type="RefSeq" id="WP_330199754.1">
    <property type="nucleotide sequence ID" value="NZ_JAZDRP010000008.1"/>
</dbReference>
<dbReference type="Pfam" id="PF13343">
    <property type="entry name" value="SBP_bac_6"/>
    <property type="match status" value="1"/>
</dbReference>
<reference evidence="3 4" key="1">
    <citation type="submission" date="2024-01" db="EMBL/GenBank/DDBJ databases">
        <title>Hyphobacterium bacterium isolated from marine sediment.</title>
        <authorList>
            <person name="Zhao S."/>
        </authorList>
    </citation>
    <scope>NUCLEOTIDE SEQUENCE [LARGE SCALE GENOMIC DNA]</scope>
    <source>
        <strain evidence="4">HN65</strain>
    </source>
</reference>
<dbReference type="PANTHER" id="PTHR30006:SF15">
    <property type="entry name" value="IRON-UTILIZATION PERIPLASMIC PROTEIN"/>
    <property type="match status" value="1"/>
</dbReference>
<dbReference type="Proteomes" id="UP001354971">
    <property type="component" value="Unassembled WGS sequence"/>
</dbReference>
<dbReference type="EMBL" id="JAZDRP010000008">
    <property type="protein sequence ID" value="MEE2527090.1"/>
    <property type="molecule type" value="Genomic_DNA"/>
</dbReference>
<dbReference type="PANTHER" id="PTHR30006">
    <property type="entry name" value="THIAMINE-BINDING PERIPLASMIC PROTEIN-RELATED"/>
    <property type="match status" value="1"/>
</dbReference>
<dbReference type="PROSITE" id="PS51257">
    <property type="entry name" value="PROKAR_LIPOPROTEIN"/>
    <property type="match status" value="1"/>
</dbReference>
<sequence length="340" mass="36680">MNRLFAIALITVTAAACNQSSGDDNVVNIYSARHYDSDAYVYDAFTAETGIEVNLIEAGGDLLIERIRTDGERSPADVVITVDASRLQRAEEAGLFAQTDFSALADGVQAHVIDPDGYWAGFALRTRVIAYNRETVDPSEISSYLDLADPRWQGQICIRSSDNAYNQSLLASIIAHHGEQAGEAWARSVVANFARAPQGGDTDQIRAIGAGECDIAVVNHYYYLRLAHSGDPATVELTDRIGLIFPSGNTGTHVNISGVGIAANAPHGENAEAFVRFLFSPEAQRAYAEIANEFPAVTGAAYDNADLRAFDGFEADTLNISELGDNAETARRVFDRVGWP</sequence>
<gene>
    <name evidence="3" type="ORF">V0U79_11985</name>
</gene>
<evidence type="ECO:0000256" key="2">
    <source>
        <dbReference type="ARBA" id="ARBA00022729"/>
    </source>
</evidence>
<organism evidence="3 4">
    <name type="scientific">Hyphobacterium lacteum</name>
    <dbReference type="NCBI Taxonomy" id="3116575"/>
    <lineage>
        <taxon>Bacteria</taxon>
        <taxon>Pseudomonadati</taxon>
        <taxon>Pseudomonadota</taxon>
        <taxon>Alphaproteobacteria</taxon>
        <taxon>Maricaulales</taxon>
        <taxon>Maricaulaceae</taxon>
        <taxon>Hyphobacterium</taxon>
    </lineage>
</organism>
<dbReference type="Gene3D" id="3.40.190.10">
    <property type="entry name" value="Periplasmic binding protein-like II"/>
    <property type="match status" value="2"/>
</dbReference>
<proteinExistence type="inferred from homology"/>
<dbReference type="PIRSF" id="PIRSF002825">
    <property type="entry name" value="CfbpA"/>
    <property type="match status" value="1"/>
</dbReference>
<accession>A0ABU7LT37</accession>
<keyword evidence="4" id="KW-1185">Reference proteome</keyword>
<evidence type="ECO:0000313" key="3">
    <source>
        <dbReference type="EMBL" id="MEE2527090.1"/>
    </source>
</evidence>
<protein>
    <submittedName>
        <fullName evidence="3">Extracellular solute-binding protein</fullName>
    </submittedName>
</protein>
<comment type="similarity">
    <text evidence="1">Belongs to the bacterial solute-binding protein 1 family.</text>
</comment>
<comment type="caution">
    <text evidence="3">The sequence shown here is derived from an EMBL/GenBank/DDBJ whole genome shotgun (WGS) entry which is preliminary data.</text>
</comment>